<keyword evidence="1" id="KW-0812">Transmembrane</keyword>
<keyword evidence="3" id="KW-1185">Reference proteome</keyword>
<evidence type="ECO:0000256" key="1">
    <source>
        <dbReference type="SAM" id="Phobius"/>
    </source>
</evidence>
<feature type="transmembrane region" description="Helical" evidence="1">
    <location>
        <begin position="43"/>
        <end position="68"/>
    </location>
</feature>
<feature type="transmembrane region" description="Helical" evidence="1">
    <location>
        <begin position="248"/>
        <end position="270"/>
    </location>
</feature>
<dbReference type="PANTHER" id="PTHR22943:SF248">
    <property type="entry name" value="SEVEN TM RECEPTOR"/>
    <property type="match status" value="1"/>
</dbReference>
<feature type="transmembrane region" description="Helical" evidence="1">
    <location>
        <begin position="282"/>
        <end position="301"/>
    </location>
</feature>
<comment type="caution">
    <text evidence="2">The sequence shown here is derived from an EMBL/GenBank/DDBJ whole genome shotgun (WGS) entry which is preliminary data.</text>
</comment>
<sequence>MSSYWASVTRVVTVCESGIIFLIYAIFLFLLSRNTRISQSFRMVLIIVAVHGLLYAFNIWLVLSAHVFHHGHFSVPLYGPLVPLLPKLLQDMSMICLTIFSYLIWQLIPGPCSMQYLALTRPHLNIYTRLFLSYSITICFVIYDYFFVSQLVPTPEYEKIIQATSREAFDIDKNEHFVVYGLPFQQIPENNNRTCITLALGCVVSTYFSSYIIFGAIIVMIRRHLKSFGVKLSEKTLKMENTFYKMQLLQSILPVVIISFPIALFIIPSITSHDLGPATLSMTFSVWLVPMVQGSVFVYYLRTSLRNQKTSQ</sequence>
<dbReference type="AlphaFoldDB" id="A0AAV5T104"/>
<proteinExistence type="predicted"/>
<accession>A0AAV5T104</accession>
<protein>
    <recommendedName>
        <fullName evidence="4">G protein-coupled receptor</fullName>
    </recommendedName>
</protein>
<dbReference type="Proteomes" id="UP001432027">
    <property type="component" value="Unassembled WGS sequence"/>
</dbReference>
<feature type="non-terminal residue" evidence="2">
    <location>
        <position position="312"/>
    </location>
</feature>
<evidence type="ECO:0000313" key="2">
    <source>
        <dbReference type="EMBL" id="GMS85416.1"/>
    </source>
</evidence>
<evidence type="ECO:0000313" key="3">
    <source>
        <dbReference type="Proteomes" id="UP001432027"/>
    </source>
</evidence>
<organism evidence="2 3">
    <name type="scientific">Pristionchus entomophagus</name>
    <dbReference type="NCBI Taxonomy" id="358040"/>
    <lineage>
        <taxon>Eukaryota</taxon>
        <taxon>Metazoa</taxon>
        <taxon>Ecdysozoa</taxon>
        <taxon>Nematoda</taxon>
        <taxon>Chromadorea</taxon>
        <taxon>Rhabditida</taxon>
        <taxon>Rhabditina</taxon>
        <taxon>Diplogasteromorpha</taxon>
        <taxon>Diplogasteroidea</taxon>
        <taxon>Neodiplogasteridae</taxon>
        <taxon>Pristionchus</taxon>
    </lineage>
</organism>
<reference evidence="2" key="1">
    <citation type="submission" date="2023-10" db="EMBL/GenBank/DDBJ databases">
        <title>Genome assembly of Pristionchus species.</title>
        <authorList>
            <person name="Yoshida K."/>
            <person name="Sommer R.J."/>
        </authorList>
    </citation>
    <scope>NUCLEOTIDE SEQUENCE</scope>
    <source>
        <strain evidence="2">RS0144</strain>
    </source>
</reference>
<feature type="transmembrane region" description="Helical" evidence="1">
    <location>
        <begin position="6"/>
        <end position="31"/>
    </location>
</feature>
<dbReference type="EMBL" id="BTSX01000002">
    <property type="protein sequence ID" value="GMS85416.1"/>
    <property type="molecule type" value="Genomic_DNA"/>
</dbReference>
<feature type="transmembrane region" description="Helical" evidence="1">
    <location>
        <begin position="126"/>
        <end position="148"/>
    </location>
</feature>
<evidence type="ECO:0008006" key="4">
    <source>
        <dbReference type="Google" id="ProtNLM"/>
    </source>
</evidence>
<feature type="transmembrane region" description="Helical" evidence="1">
    <location>
        <begin position="198"/>
        <end position="221"/>
    </location>
</feature>
<gene>
    <name evidence="2" type="ORF">PENTCL1PPCAC_7591</name>
</gene>
<dbReference type="Pfam" id="PF10326">
    <property type="entry name" value="7TM_GPCR_Str"/>
    <property type="match status" value="1"/>
</dbReference>
<name>A0AAV5T104_9BILA</name>
<keyword evidence="1" id="KW-0472">Membrane</keyword>
<dbReference type="PANTHER" id="PTHR22943">
    <property type="entry name" value="7-TRANSMEMBRANE DOMAIN RECEPTOR C.ELEGANS"/>
    <property type="match status" value="1"/>
</dbReference>
<keyword evidence="1" id="KW-1133">Transmembrane helix</keyword>
<dbReference type="InterPro" id="IPR019428">
    <property type="entry name" value="7TM_GPCR_serpentine_rcpt_Str"/>
</dbReference>